<accession>A0A401IDR2</accession>
<dbReference type="EMBL" id="BDQK01000001">
    <property type="protein sequence ID" value="GBF79391.1"/>
    <property type="molecule type" value="Genomic_DNA"/>
</dbReference>
<comment type="caution">
    <text evidence="1">The sequence shown here is derived from an EMBL/GenBank/DDBJ whole genome shotgun (WGS) entry which is preliminary data.</text>
</comment>
<sequence>MYMWIIARISSRKARIKNPLGEQLGAKWDELTRDGVAFGKDAGMRVELLANRALFQRLRDEIVF</sequence>
<organism evidence="1 2">
    <name type="scientific">Aphanothece sacrum FPU1</name>
    <dbReference type="NCBI Taxonomy" id="1920663"/>
    <lineage>
        <taxon>Bacteria</taxon>
        <taxon>Bacillati</taxon>
        <taxon>Cyanobacteriota</taxon>
        <taxon>Cyanophyceae</taxon>
        <taxon>Oscillatoriophycideae</taxon>
        <taxon>Chroococcales</taxon>
        <taxon>Aphanothecaceae</taxon>
        <taxon>Aphanothece</taxon>
    </lineage>
</organism>
<gene>
    <name evidence="1" type="ORF">AsFPU1_0784</name>
</gene>
<proteinExistence type="predicted"/>
<dbReference type="RefSeq" id="WP_125061047.1">
    <property type="nucleotide sequence ID" value="NZ_BDQK01000001.1"/>
</dbReference>
<name>A0A401IDR2_APHSA</name>
<protein>
    <submittedName>
        <fullName evidence="1">Diguanylate cyclase/phosphodiesterase</fullName>
    </submittedName>
</protein>
<dbReference type="Proteomes" id="UP000287247">
    <property type="component" value="Unassembled WGS sequence"/>
</dbReference>
<evidence type="ECO:0000313" key="2">
    <source>
        <dbReference type="Proteomes" id="UP000287247"/>
    </source>
</evidence>
<keyword evidence="2" id="KW-1185">Reference proteome</keyword>
<evidence type="ECO:0000313" key="1">
    <source>
        <dbReference type="EMBL" id="GBF79391.1"/>
    </source>
</evidence>
<dbReference type="AlphaFoldDB" id="A0A401IDR2"/>
<reference evidence="2" key="1">
    <citation type="submission" date="2017-05" db="EMBL/GenBank/DDBJ databases">
        <title>Physiological properties and genetic analysis related to exopolysaccharide production of fresh-water unicellular cyanobacterium Aphanothece sacrum, Suizenji Nori, that has been cultured as a food source in Japan.</title>
        <authorList>
            <person name="Kanesaki Y."/>
            <person name="Yoshikawa S."/>
            <person name="Ohki K."/>
        </authorList>
    </citation>
    <scope>NUCLEOTIDE SEQUENCE [LARGE SCALE GENOMIC DNA]</scope>
    <source>
        <strain evidence="2">FPU1</strain>
    </source>
</reference>